<feature type="compositionally biased region" description="Basic and acidic residues" evidence="9">
    <location>
        <begin position="508"/>
        <end position="517"/>
    </location>
</feature>
<keyword evidence="13" id="KW-1185">Reference proteome</keyword>
<dbReference type="PROSITE" id="PS50222">
    <property type="entry name" value="EF_HAND_2"/>
    <property type="match status" value="2"/>
</dbReference>
<dbReference type="InterPro" id="IPR011009">
    <property type="entry name" value="Kinase-like_dom_sf"/>
</dbReference>
<dbReference type="InterPro" id="IPR000719">
    <property type="entry name" value="Prot_kinase_dom"/>
</dbReference>
<feature type="compositionally biased region" description="Polar residues" evidence="9">
    <location>
        <begin position="461"/>
        <end position="470"/>
    </location>
</feature>
<dbReference type="InterPro" id="IPR018247">
    <property type="entry name" value="EF_Hand_1_Ca_BS"/>
</dbReference>
<evidence type="ECO:0008006" key="14">
    <source>
        <dbReference type="Google" id="ProtNLM"/>
    </source>
</evidence>
<feature type="region of interest" description="Disordered" evidence="9">
    <location>
        <begin position="460"/>
        <end position="480"/>
    </location>
</feature>
<feature type="region of interest" description="Disordered" evidence="9">
    <location>
        <begin position="508"/>
        <end position="545"/>
    </location>
</feature>
<evidence type="ECO:0000256" key="1">
    <source>
        <dbReference type="ARBA" id="ARBA00001946"/>
    </source>
</evidence>
<comment type="similarity">
    <text evidence="8">Belongs to the protein kinase superfamily. Ser/Thr protein kinase family. CDPK subfamily.</text>
</comment>
<dbReference type="InterPro" id="IPR050205">
    <property type="entry name" value="CDPK_Ser/Thr_kinases"/>
</dbReference>
<dbReference type="Pfam" id="PF13499">
    <property type="entry name" value="EF-hand_7"/>
    <property type="match status" value="1"/>
</dbReference>
<evidence type="ECO:0000256" key="4">
    <source>
        <dbReference type="ARBA" id="ARBA00022741"/>
    </source>
</evidence>
<dbReference type="InterPro" id="IPR002048">
    <property type="entry name" value="EF_hand_dom"/>
</dbReference>
<dbReference type="PROSITE" id="PS50011">
    <property type="entry name" value="PROTEIN_KINASE_DOM"/>
    <property type="match status" value="1"/>
</dbReference>
<dbReference type="SUPFAM" id="SSF56112">
    <property type="entry name" value="Protein kinase-like (PK-like)"/>
    <property type="match status" value="1"/>
</dbReference>
<dbReference type="Gene3D" id="1.10.510.10">
    <property type="entry name" value="Transferase(Phosphotransferase) domain 1"/>
    <property type="match status" value="1"/>
</dbReference>
<dbReference type="SMART" id="SM00054">
    <property type="entry name" value="EFh"/>
    <property type="match status" value="3"/>
</dbReference>
<dbReference type="SUPFAM" id="SSF47473">
    <property type="entry name" value="EF-hand"/>
    <property type="match status" value="1"/>
</dbReference>
<feature type="domain" description="EF-hand" evidence="11">
    <location>
        <begin position="204"/>
        <end position="239"/>
    </location>
</feature>
<dbReference type="InterPro" id="IPR011992">
    <property type="entry name" value="EF-hand-dom_pair"/>
</dbReference>
<proteinExistence type="inferred from homology"/>
<evidence type="ECO:0000313" key="13">
    <source>
        <dbReference type="Proteomes" id="UP001642484"/>
    </source>
</evidence>
<protein>
    <recommendedName>
        <fullName evidence="14">Aurora kinase</fullName>
    </recommendedName>
</protein>
<dbReference type="Gene3D" id="1.10.238.10">
    <property type="entry name" value="EF-hand"/>
    <property type="match status" value="1"/>
</dbReference>
<dbReference type="PANTHER" id="PTHR24349">
    <property type="entry name" value="SERINE/THREONINE-PROTEIN KINASE"/>
    <property type="match status" value="1"/>
</dbReference>
<accession>A0ABP0J9A2</accession>
<comment type="cofactor">
    <cofactor evidence="1">
        <name>Mg(2+)</name>
        <dbReference type="ChEBI" id="CHEBI:18420"/>
    </cofactor>
</comment>
<reference evidence="12 13" key="1">
    <citation type="submission" date="2024-02" db="EMBL/GenBank/DDBJ databases">
        <authorList>
            <person name="Chen Y."/>
            <person name="Shah S."/>
            <person name="Dougan E. K."/>
            <person name="Thang M."/>
            <person name="Chan C."/>
        </authorList>
    </citation>
    <scope>NUCLEOTIDE SEQUENCE [LARGE SCALE GENOMIC DNA]</scope>
</reference>
<dbReference type="CDD" id="cd00051">
    <property type="entry name" value="EFh"/>
    <property type="match status" value="1"/>
</dbReference>
<evidence type="ECO:0000259" key="10">
    <source>
        <dbReference type="PROSITE" id="PS50011"/>
    </source>
</evidence>
<keyword evidence="3" id="KW-0808">Transferase</keyword>
<comment type="caution">
    <text evidence="12">The sequence shown here is derived from an EMBL/GenBank/DDBJ whole genome shotgun (WGS) entry which is preliminary data.</text>
</comment>
<dbReference type="PROSITE" id="PS00018">
    <property type="entry name" value="EF_HAND_1"/>
    <property type="match status" value="3"/>
</dbReference>
<dbReference type="Proteomes" id="UP001642484">
    <property type="component" value="Unassembled WGS sequence"/>
</dbReference>
<feature type="domain" description="EF-hand" evidence="11">
    <location>
        <begin position="275"/>
        <end position="310"/>
    </location>
</feature>
<feature type="region of interest" description="Disordered" evidence="9">
    <location>
        <begin position="349"/>
        <end position="383"/>
    </location>
</feature>
<gene>
    <name evidence="12" type="ORF">CCMP2556_LOCUS10269</name>
</gene>
<evidence type="ECO:0000313" key="12">
    <source>
        <dbReference type="EMBL" id="CAK9010937.1"/>
    </source>
</evidence>
<keyword evidence="5" id="KW-0418">Kinase</keyword>
<evidence type="ECO:0000256" key="9">
    <source>
        <dbReference type="SAM" id="MobiDB-lite"/>
    </source>
</evidence>
<dbReference type="Pfam" id="PF00069">
    <property type="entry name" value="Pkinase"/>
    <property type="match status" value="1"/>
</dbReference>
<evidence type="ECO:0000256" key="6">
    <source>
        <dbReference type="ARBA" id="ARBA00022837"/>
    </source>
</evidence>
<keyword evidence="2" id="KW-0723">Serine/threonine-protein kinase</keyword>
<feature type="domain" description="Protein kinase" evidence="10">
    <location>
        <begin position="1"/>
        <end position="155"/>
    </location>
</feature>
<evidence type="ECO:0000256" key="7">
    <source>
        <dbReference type="ARBA" id="ARBA00022840"/>
    </source>
</evidence>
<keyword evidence="6" id="KW-0106">Calcium</keyword>
<dbReference type="EMBL" id="CAXAMN010004780">
    <property type="protein sequence ID" value="CAK9010937.1"/>
    <property type="molecule type" value="Genomic_DNA"/>
</dbReference>
<evidence type="ECO:0000256" key="3">
    <source>
        <dbReference type="ARBA" id="ARBA00022679"/>
    </source>
</evidence>
<feature type="compositionally biased region" description="Polar residues" evidence="9">
    <location>
        <begin position="355"/>
        <end position="371"/>
    </location>
</feature>
<keyword evidence="4" id="KW-0547">Nucleotide-binding</keyword>
<keyword evidence="7" id="KW-0067">ATP-binding</keyword>
<name>A0ABP0J9A2_9DINO</name>
<evidence type="ECO:0000259" key="11">
    <source>
        <dbReference type="PROSITE" id="PS50222"/>
    </source>
</evidence>
<sequence>MIHTNFFCVEKPLVFFNEVLTFNGKRDLAKIIDFGLGAIRRQEDEAEEWMSEVLGTLAFVAPEVVEQSYNEKCDCWSFGIMVFMQLTEGQHPYDLQSRASTFNLSNRQLLARLRLEDPVLEDLSDAKGRDLVSGLLVRDPAQRLSAQEALQKPWLRPRSVRESETRRMSRQDRKLLRHSLGSYKDLAFFDKAVLLMASHFQQPEVSRRASEIFMSKDLDNSGYLNEEELQGALEAVGMKPDAELQDAWRSLDTSEDGRVSYSEWLSATMQPAELESETSVKDLFSWLDYDGDGQVSLAEVERFVTPEEAAEVLNSAGHSGVMNLQDFRALIKEIAHRRYGTIAAYASDSEGEGFSSVSPTKAAVSPTTPADSSERQRRTATPFVISPPSTTVLLLHRLGSVRQLESSRRSIDAMGCSALRSAKVEVEEFQDLRRVPPPASAQQSKTDPNDLASAWEDLKRSSSMNGTQHADTLPDGVPLPTGKFDHELHVKRMNRYLRKLQRKPQELVRAVEKKRSGDCGQAERTTSRRKRLLGRVLDSRRNRPR</sequence>
<dbReference type="SMART" id="SM00220">
    <property type="entry name" value="S_TKc"/>
    <property type="match status" value="1"/>
</dbReference>
<evidence type="ECO:0000256" key="8">
    <source>
        <dbReference type="ARBA" id="ARBA00024334"/>
    </source>
</evidence>
<evidence type="ECO:0000256" key="2">
    <source>
        <dbReference type="ARBA" id="ARBA00022527"/>
    </source>
</evidence>
<organism evidence="12 13">
    <name type="scientific">Durusdinium trenchii</name>
    <dbReference type="NCBI Taxonomy" id="1381693"/>
    <lineage>
        <taxon>Eukaryota</taxon>
        <taxon>Sar</taxon>
        <taxon>Alveolata</taxon>
        <taxon>Dinophyceae</taxon>
        <taxon>Suessiales</taxon>
        <taxon>Symbiodiniaceae</taxon>
        <taxon>Durusdinium</taxon>
    </lineage>
</organism>
<evidence type="ECO:0000256" key="5">
    <source>
        <dbReference type="ARBA" id="ARBA00022777"/>
    </source>
</evidence>